<keyword evidence="3" id="KW-1185">Reference proteome</keyword>
<dbReference type="GO" id="GO:0004519">
    <property type="term" value="F:endonuclease activity"/>
    <property type="evidence" value="ECO:0007669"/>
    <property type="project" value="UniProtKB-KW"/>
</dbReference>
<gene>
    <name evidence="2" type="ORF">ACFQGP_07330</name>
</gene>
<dbReference type="Gene3D" id="1.10.30.50">
    <property type="match status" value="1"/>
</dbReference>
<feature type="domain" description="HNH nuclease" evidence="1">
    <location>
        <begin position="106"/>
        <end position="159"/>
    </location>
</feature>
<evidence type="ECO:0000259" key="1">
    <source>
        <dbReference type="SMART" id="SM00507"/>
    </source>
</evidence>
<dbReference type="InterPro" id="IPR003615">
    <property type="entry name" value="HNH_nuc"/>
</dbReference>
<keyword evidence="2" id="KW-0255">Endonuclease</keyword>
<dbReference type="EMBL" id="JBHSSL010000041">
    <property type="protein sequence ID" value="MFC6170384.1"/>
    <property type="molecule type" value="Genomic_DNA"/>
</dbReference>
<organism evidence="2 3">
    <name type="scientific">Loigolactobacillus jiayinensis</name>
    <dbReference type="NCBI Taxonomy" id="2486016"/>
    <lineage>
        <taxon>Bacteria</taxon>
        <taxon>Bacillati</taxon>
        <taxon>Bacillota</taxon>
        <taxon>Bacilli</taxon>
        <taxon>Lactobacillales</taxon>
        <taxon>Lactobacillaceae</taxon>
        <taxon>Loigolactobacillus</taxon>
    </lineage>
</organism>
<name>A0ABW1RF05_9LACO</name>
<keyword evidence="2" id="KW-0378">Hydrolase</keyword>
<evidence type="ECO:0000313" key="2">
    <source>
        <dbReference type="EMBL" id="MFC6170384.1"/>
    </source>
</evidence>
<sequence length="165" mass="18934">MNILRVEQWPNGDGFTPVAVYSCDGCGKEINESWPQVVTKYNEHFCMECGYFEGLITEQEFLDNSCLSFGKAHAAVRNGQVIIWFGKKAPWKKSAQDIRNSAEYGRWRTAVFERDKYTCQTCGQVGGKLNAHHIKHFADYPDLRLVVSNGLTLCEECHRKLHKKR</sequence>
<evidence type="ECO:0000313" key="3">
    <source>
        <dbReference type="Proteomes" id="UP001596289"/>
    </source>
</evidence>
<keyword evidence="2" id="KW-0540">Nuclease</keyword>
<protein>
    <submittedName>
        <fullName evidence="2">HNH endonuclease</fullName>
    </submittedName>
</protein>
<dbReference type="RefSeq" id="WP_225418847.1">
    <property type="nucleotide sequence ID" value="NZ_JBHSSL010000041.1"/>
</dbReference>
<dbReference type="Proteomes" id="UP001596289">
    <property type="component" value="Unassembled WGS sequence"/>
</dbReference>
<dbReference type="InterPro" id="IPR002711">
    <property type="entry name" value="HNH"/>
</dbReference>
<proteinExistence type="predicted"/>
<dbReference type="CDD" id="cd00085">
    <property type="entry name" value="HNHc"/>
    <property type="match status" value="1"/>
</dbReference>
<reference evidence="3" key="1">
    <citation type="journal article" date="2019" name="Int. J. Syst. Evol. Microbiol.">
        <title>The Global Catalogue of Microorganisms (GCM) 10K type strain sequencing project: providing services to taxonomists for standard genome sequencing and annotation.</title>
        <authorList>
            <consortium name="The Broad Institute Genomics Platform"/>
            <consortium name="The Broad Institute Genome Sequencing Center for Infectious Disease"/>
            <person name="Wu L."/>
            <person name="Ma J."/>
        </authorList>
    </citation>
    <scope>NUCLEOTIDE SEQUENCE [LARGE SCALE GENOMIC DNA]</scope>
    <source>
        <strain evidence="3">CCM 8904</strain>
    </source>
</reference>
<accession>A0ABW1RF05</accession>
<comment type="caution">
    <text evidence="2">The sequence shown here is derived from an EMBL/GenBank/DDBJ whole genome shotgun (WGS) entry which is preliminary data.</text>
</comment>
<dbReference type="Pfam" id="PF01844">
    <property type="entry name" value="HNH"/>
    <property type="match status" value="1"/>
</dbReference>
<dbReference type="SMART" id="SM00507">
    <property type="entry name" value="HNHc"/>
    <property type="match status" value="1"/>
</dbReference>